<dbReference type="Proteomes" id="UP000829476">
    <property type="component" value="Chromosome"/>
</dbReference>
<feature type="domain" description="Serine aminopeptidase S33" evidence="1">
    <location>
        <begin position="77"/>
        <end position="278"/>
    </location>
</feature>
<sequence length="312" mass="35014">MKHVIFYICIFTSLLVKGQNVITEELSLSNGAISLPGTLSYPESNKKLPLVIFIHGSGNVDRNGNQKISVMETKANYIKLLSDSLNTRGIAFYRYDKRTSVPENLKLMLNDLVFDDIVDDAKIVIDHFKNDKRFSSLILIGHSQGSLTAMLAKDKAVKKYISLAGPAASIDVMLTNQMAKKSEAFGPIVQAHFKELKETDTILKVNPYLVNLFIPKTFTFINSWMRYIPTEEIKNAKASTLIIQGDADIQVTVKDAESLYKVKPDATLVIIKNMNHVLKEVHTEKENQESYYSANFALSSELVETVAEFIKQ</sequence>
<dbReference type="InterPro" id="IPR022742">
    <property type="entry name" value="Hydrolase_4"/>
</dbReference>
<evidence type="ECO:0000259" key="1">
    <source>
        <dbReference type="Pfam" id="PF12146"/>
    </source>
</evidence>
<dbReference type="RefSeq" id="WP_242937314.1">
    <property type="nucleotide sequence ID" value="NZ_CP094326.1"/>
</dbReference>
<reference evidence="2 3" key="1">
    <citation type="journal article" date="2018" name="Int. J. Syst. Evol. Microbiol.">
        <title>Zhouia spongiae sp. nov., isolated from a marine sponge.</title>
        <authorList>
            <person name="Zhuang L."/>
            <person name="Lin B."/>
            <person name="Qin F."/>
            <person name="Luo L."/>
        </authorList>
    </citation>
    <scope>NUCLEOTIDE SEQUENCE [LARGE SCALE GENOMIC DNA]</scope>
    <source>
        <strain evidence="2 3">HN-Y44</strain>
    </source>
</reference>
<dbReference type="PANTHER" id="PTHR43265:SF1">
    <property type="entry name" value="ESTERASE ESTD"/>
    <property type="match status" value="1"/>
</dbReference>
<proteinExistence type="predicted"/>
<organism evidence="2 3">
    <name type="scientific">Zhouia spongiae</name>
    <dbReference type="NCBI Taxonomy" id="2202721"/>
    <lineage>
        <taxon>Bacteria</taxon>
        <taxon>Pseudomonadati</taxon>
        <taxon>Bacteroidota</taxon>
        <taxon>Flavobacteriia</taxon>
        <taxon>Flavobacteriales</taxon>
        <taxon>Flavobacteriaceae</taxon>
        <taxon>Zhouia</taxon>
    </lineage>
</organism>
<dbReference type="PANTHER" id="PTHR43265">
    <property type="entry name" value="ESTERASE ESTD"/>
    <property type="match status" value="1"/>
</dbReference>
<name>A0ABY3YM51_9FLAO</name>
<dbReference type="GO" id="GO:0016787">
    <property type="term" value="F:hydrolase activity"/>
    <property type="evidence" value="ECO:0007669"/>
    <property type="project" value="UniProtKB-KW"/>
</dbReference>
<accession>A0ABY3YM51</accession>
<dbReference type="Gene3D" id="3.40.50.1820">
    <property type="entry name" value="alpha/beta hydrolase"/>
    <property type="match status" value="1"/>
</dbReference>
<gene>
    <name evidence="2" type="ORF">MQE36_00810</name>
</gene>
<evidence type="ECO:0000313" key="3">
    <source>
        <dbReference type="Proteomes" id="UP000829476"/>
    </source>
</evidence>
<keyword evidence="3" id="KW-1185">Reference proteome</keyword>
<protein>
    <submittedName>
        <fullName evidence="2">Alpha/beta hydrolase</fullName>
    </submittedName>
</protein>
<evidence type="ECO:0000313" key="2">
    <source>
        <dbReference type="EMBL" id="UNY98911.1"/>
    </source>
</evidence>
<dbReference type="Pfam" id="PF12146">
    <property type="entry name" value="Hydrolase_4"/>
    <property type="match status" value="1"/>
</dbReference>
<keyword evidence="2" id="KW-0378">Hydrolase</keyword>
<dbReference type="EMBL" id="CP094326">
    <property type="protein sequence ID" value="UNY98911.1"/>
    <property type="molecule type" value="Genomic_DNA"/>
</dbReference>
<dbReference type="InterPro" id="IPR029058">
    <property type="entry name" value="AB_hydrolase_fold"/>
</dbReference>
<dbReference type="InterPro" id="IPR053145">
    <property type="entry name" value="AB_hydrolase_Est10"/>
</dbReference>
<dbReference type="SUPFAM" id="SSF53474">
    <property type="entry name" value="alpha/beta-Hydrolases"/>
    <property type="match status" value="1"/>
</dbReference>